<sequence>MLQQLLFFTVLFFLIFFISKSNLSQFHRLIIKIIGHKHISVWILALIFLPGTVIHELSHFVAATILHVPTGKMSIFPTIEKNGEARAGHIMVARTDPFRLSLIGLAPMMIGLTVVYLTGLFLIGDWPGMLAGGNRVKFISGLFLLFQTTSGMFSSKSDLKSFLLVLPVILLFLLTGYFSGLSIQANQSFMETVTGLLTRLNFYLLIASITDYFFYLFFLAVNSVFGNRR</sequence>
<feature type="transmembrane region" description="Helical" evidence="1">
    <location>
        <begin position="136"/>
        <end position="155"/>
    </location>
</feature>
<feature type="transmembrane region" description="Helical" evidence="1">
    <location>
        <begin position="162"/>
        <end position="183"/>
    </location>
</feature>
<feature type="transmembrane region" description="Helical" evidence="1">
    <location>
        <begin position="100"/>
        <end position="124"/>
    </location>
</feature>
<dbReference type="Proteomes" id="UP000034894">
    <property type="component" value="Unassembled WGS sequence"/>
</dbReference>
<accession>A0A0G1DJ58</accession>
<keyword evidence="1" id="KW-0472">Membrane</keyword>
<comment type="caution">
    <text evidence="2">The sequence shown here is derived from an EMBL/GenBank/DDBJ whole genome shotgun (WGS) entry which is preliminary data.</text>
</comment>
<dbReference type="EMBL" id="LCFP01000004">
    <property type="protein sequence ID" value="KKS97905.1"/>
    <property type="molecule type" value="Genomic_DNA"/>
</dbReference>
<feature type="transmembrane region" description="Helical" evidence="1">
    <location>
        <begin position="39"/>
        <end position="66"/>
    </location>
</feature>
<dbReference type="AlphaFoldDB" id="A0A0G1DJ58"/>
<keyword evidence="1" id="KW-0812">Transmembrane</keyword>
<keyword evidence="1" id="KW-1133">Transmembrane helix</keyword>
<protein>
    <submittedName>
        <fullName evidence="2">Uncharacterized protein</fullName>
    </submittedName>
</protein>
<name>A0A0G1DJ58_9BACT</name>
<reference evidence="2 3" key="1">
    <citation type="journal article" date="2015" name="Nature">
        <title>rRNA introns, odd ribosomes, and small enigmatic genomes across a large radiation of phyla.</title>
        <authorList>
            <person name="Brown C.T."/>
            <person name="Hug L.A."/>
            <person name="Thomas B.C."/>
            <person name="Sharon I."/>
            <person name="Castelle C.J."/>
            <person name="Singh A."/>
            <person name="Wilkins M.J."/>
            <person name="Williams K.H."/>
            <person name="Banfield J.F."/>
        </authorList>
    </citation>
    <scope>NUCLEOTIDE SEQUENCE [LARGE SCALE GENOMIC DNA]</scope>
</reference>
<evidence type="ECO:0000313" key="3">
    <source>
        <dbReference type="Proteomes" id="UP000034894"/>
    </source>
</evidence>
<organism evidence="2 3">
    <name type="scientific">Candidatus Gottesmanbacteria bacterium GW2011_GWA2_43_14</name>
    <dbReference type="NCBI Taxonomy" id="1618443"/>
    <lineage>
        <taxon>Bacteria</taxon>
        <taxon>Candidatus Gottesmaniibacteriota</taxon>
    </lineage>
</organism>
<evidence type="ECO:0000256" key="1">
    <source>
        <dbReference type="SAM" id="Phobius"/>
    </source>
</evidence>
<feature type="transmembrane region" description="Helical" evidence="1">
    <location>
        <begin position="203"/>
        <end position="225"/>
    </location>
</feature>
<dbReference type="STRING" id="1618443.UV73_C0004G0047"/>
<gene>
    <name evidence="2" type="ORF">UV73_C0004G0047</name>
</gene>
<proteinExistence type="predicted"/>
<evidence type="ECO:0000313" key="2">
    <source>
        <dbReference type="EMBL" id="KKS97905.1"/>
    </source>
</evidence>